<organism evidence="2 3">
    <name type="scientific">Stenotrophomonas daejeonensis</name>
    <dbReference type="NCBI Taxonomy" id="659018"/>
    <lineage>
        <taxon>Bacteria</taxon>
        <taxon>Pseudomonadati</taxon>
        <taxon>Pseudomonadota</taxon>
        <taxon>Gammaproteobacteria</taxon>
        <taxon>Lysobacterales</taxon>
        <taxon>Lysobacteraceae</taxon>
        <taxon>Stenotrophomonas</taxon>
    </lineage>
</organism>
<feature type="region of interest" description="Disordered" evidence="1">
    <location>
        <begin position="47"/>
        <end position="189"/>
    </location>
</feature>
<comment type="caution">
    <text evidence="2">The sequence shown here is derived from an EMBL/GenBank/DDBJ whole genome shotgun (WGS) entry which is preliminary data.</text>
</comment>
<feature type="compositionally biased region" description="Basic and acidic residues" evidence="1">
    <location>
        <begin position="159"/>
        <end position="171"/>
    </location>
</feature>
<dbReference type="Proteomes" id="UP000050940">
    <property type="component" value="Unassembled WGS sequence"/>
</dbReference>
<feature type="compositionally biased region" description="Pro residues" evidence="1">
    <location>
        <begin position="68"/>
        <end position="80"/>
    </location>
</feature>
<feature type="compositionally biased region" description="Low complexity" evidence="1">
    <location>
        <begin position="125"/>
        <end position="141"/>
    </location>
</feature>
<gene>
    <name evidence="2" type="ORF">ABB34_01485</name>
</gene>
<evidence type="ECO:0000313" key="2">
    <source>
        <dbReference type="EMBL" id="KRG88188.1"/>
    </source>
</evidence>
<dbReference type="AlphaFoldDB" id="A0A0R0E1W6"/>
<evidence type="ECO:0008006" key="4">
    <source>
        <dbReference type="Google" id="ProtNLM"/>
    </source>
</evidence>
<feature type="compositionally biased region" description="Basic and acidic residues" evidence="1">
    <location>
        <begin position="96"/>
        <end position="109"/>
    </location>
</feature>
<name>A0A0R0E1W6_9GAMM</name>
<proteinExistence type="predicted"/>
<keyword evidence="3" id="KW-1185">Reference proteome</keyword>
<dbReference type="EMBL" id="LDJP01000008">
    <property type="protein sequence ID" value="KRG88188.1"/>
    <property type="molecule type" value="Genomic_DNA"/>
</dbReference>
<protein>
    <recommendedName>
        <fullName evidence="4">Plasmid stabilization protein ParE</fullName>
    </recommendedName>
</protein>
<accession>A0A0R0E1W6</accession>
<evidence type="ECO:0000313" key="3">
    <source>
        <dbReference type="Proteomes" id="UP000050940"/>
    </source>
</evidence>
<reference evidence="2 3" key="1">
    <citation type="submission" date="2015-05" db="EMBL/GenBank/DDBJ databases">
        <title>Genome sequencing and analysis of members of genus Stenotrophomonas.</title>
        <authorList>
            <person name="Patil P.P."/>
            <person name="Midha S."/>
            <person name="Patil P.B."/>
        </authorList>
    </citation>
    <scope>NUCLEOTIDE SEQUENCE [LARGE SCALE GENOMIC DNA]</scope>
    <source>
        <strain evidence="2 3">JCM 16244</strain>
    </source>
</reference>
<dbReference type="PATRIC" id="fig|659018.3.peg.2780"/>
<sequence length="285" mass="31122">MSSLSTSPTPRPKPLNERLQPWVAALASALLHLLVVLLLLHADPPQVSTPQGSSNGGRVKVDFIGEAPPSPQATPAPPRPKPTDAPKPRPKPTARRKVEQRKPVVEARFIEPSAEPEPEPEQAEAADPPAQVPAQAASSPSGTAQRQPRTWTGRPPGWLEKETAPDDDGRYRGQVNRNGSRNDMASGEPAMQVGGYQIIYDLLREAQLRDWMEQGMKELSIPLPGTSYLMVCPAEVALRRESSKCRLLPPDSPELQAIGDAREVVTVMSVYRQGELVWRGPGPYR</sequence>
<dbReference type="OrthoDB" id="9798046at2"/>
<feature type="compositionally biased region" description="Acidic residues" evidence="1">
    <location>
        <begin position="114"/>
        <end position="124"/>
    </location>
</feature>
<evidence type="ECO:0000256" key="1">
    <source>
        <dbReference type="SAM" id="MobiDB-lite"/>
    </source>
</evidence>